<accession>A0A8J5KNM0</accession>
<evidence type="ECO:0000256" key="8">
    <source>
        <dbReference type="ARBA" id="ARBA00022989"/>
    </source>
</evidence>
<dbReference type="InterPro" id="IPR001611">
    <property type="entry name" value="Leu-rich_rpt"/>
</dbReference>
<keyword evidence="10" id="KW-0675">Receptor</keyword>
<dbReference type="FunFam" id="3.80.10.10:FF:000383">
    <property type="entry name" value="Leucine-rich repeat receptor protein kinase EMS1"/>
    <property type="match status" value="1"/>
</dbReference>
<dbReference type="EMBL" id="JACMSC010000015">
    <property type="protein sequence ID" value="KAG6485029.1"/>
    <property type="molecule type" value="Genomic_DNA"/>
</dbReference>
<keyword evidence="3" id="KW-1003">Cell membrane</keyword>
<dbReference type="Proteomes" id="UP000734854">
    <property type="component" value="Unassembled WGS sequence"/>
</dbReference>
<dbReference type="Pfam" id="PF00560">
    <property type="entry name" value="LRR_1"/>
    <property type="match status" value="2"/>
</dbReference>
<evidence type="ECO:0000256" key="5">
    <source>
        <dbReference type="ARBA" id="ARBA00022692"/>
    </source>
</evidence>
<evidence type="ECO:0000256" key="2">
    <source>
        <dbReference type="ARBA" id="ARBA00009592"/>
    </source>
</evidence>
<evidence type="ECO:0000256" key="9">
    <source>
        <dbReference type="ARBA" id="ARBA00023136"/>
    </source>
</evidence>
<keyword evidence="8" id="KW-1133">Transmembrane helix</keyword>
<evidence type="ECO:0000256" key="1">
    <source>
        <dbReference type="ARBA" id="ARBA00004251"/>
    </source>
</evidence>
<dbReference type="Gene3D" id="3.80.10.10">
    <property type="entry name" value="Ribonuclease Inhibitor"/>
    <property type="match status" value="1"/>
</dbReference>
<dbReference type="SUPFAM" id="SSF52058">
    <property type="entry name" value="L domain-like"/>
    <property type="match status" value="1"/>
</dbReference>
<dbReference type="AlphaFoldDB" id="A0A8J5KNM0"/>
<evidence type="ECO:0000313" key="13">
    <source>
        <dbReference type="Proteomes" id="UP000734854"/>
    </source>
</evidence>
<dbReference type="InterPro" id="IPR032675">
    <property type="entry name" value="LRR_dom_sf"/>
</dbReference>
<keyword evidence="7" id="KW-0677">Repeat</keyword>
<comment type="similarity">
    <text evidence="2">Belongs to the RLP family.</text>
</comment>
<comment type="caution">
    <text evidence="12">The sequence shown here is derived from an EMBL/GenBank/DDBJ whole genome shotgun (WGS) entry which is preliminary data.</text>
</comment>
<sequence length="157" mass="17419">MNDILSLEIGLLHGLVNLTLSNLDVVGPLPLELASLPSFRFLNFSGEFPDVDPDGFLALEFIDAYNNNLTGPLPLGLAAAPRLWYLNLYNNFFYGEIPESYSEIKNLEYLGLNSNSLTGRVPASLSHLSKIKEMYIGYFNTFFGGVPPEFVRLPSLV</sequence>
<keyword evidence="13" id="KW-1185">Reference proteome</keyword>
<evidence type="ECO:0000256" key="7">
    <source>
        <dbReference type="ARBA" id="ARBA00022737"/>
    </source>
</evidence>
<dbReference type="PANTHER" id="PTHR48052:SF8">
    <property type="entry name" value="LRR RECEPTOR-LIKE SERINE_THREONINE-PROTEIN KINASE FLS2"/>
    <property type="match status" value="1"/>
</dbReference>
<comment type="subcellular location">
    <subcellularLocation>
        <location evidence="1">Cell membrane</location>
        <topology evidence="1">Single-pass type I membrane protein</topology>
    </subcellularLocation>
</comment>
<proteinExistence type="inferred from homology"/>
<name>A0A8J5KNM0_ZINOF</name>
<keyword evidence="11" id="KW-0325">Glycoprotein</keyword>
<evidence type="ECO:0000256" key="6">
    <source>
        <dbReference type="ARBA" id="ARBA00022729"/>
    </source>
</evidence>
<gene>
    <name evidence="12" type="ORF">ZIOFF_053557</name>
</gene>
<evidence type="ECO:0000256" key="10">
    <source>
        <dbReference type="ARBA" id="ARBA00023170"/>
    </source>
</evidence>
<evidence type="ECO:0000256" key="3">
    <source>
        <dbReference type="ARBA" id="ARBA00022475"/>
    </source>
</evidence>
<evidence type="ECO:0000256" key="4">
    <source>
        <dbReference type="ARBA" id="ARBA00022614"/>
    </source>
</evidence>
<dbReference type="PANTHER" id="PTHR48052">
    <property type="entry name" value="UNNAMED PRODUCT"/>
    <property type="match status" value="1"/>
</dbReference>
<keyword evidence="5" id="KW-0812">Transmembrane</keyword>
<protein>
    <submittedName>
        <fullName evidence="12">Uncharacterized protein</fullName>
    </submittedName>
</protein>
<keyword evidence="6" id="KW-0732">Signal</keyword>
<evidence type="ECO:0000256" key="11">
    <source>
        <dbReference type="ARBA" id="ARBA00023180"/>
    </source>
</evidence>
<keyword evidence="9" id="KW-0472">Membrane</keyword>
<organism evidence="12 13">
    <name type="scientific">Zingiber officinale</name>
    <name type="common">Ginger</name>
    <name type="synonym">Amomum zingiber</name>
    <dbReference type="NCBI Taxonomy" id="94328"/>
    <lineage>
        <taxon>Eukaryota</taxon>
        <taxon>Viridiplantae</taxon>
        <taxon>Streptophyta</taxon>
        <taxon>Embryophyta</taxon>
        <taxon>Tracheophyta</taxon>
        <taxon>Spermatophyta</taxon>
        <taxon>Magnoliopsida</taxon>
        <taxon>Liliopsida</taxon>
        <taxon>Zingiberales</taxon>
        <taxon>Zingiberaceae</taxon>
        <taxon>Zingiber</taxon>
    </lineage>
</organism>
<dbReference type="GO" id="GO:0005886">
    <property type="term" value="C:plasma membrane"/>
    <property type="evidence" value="ECO:0007669"/>
    <property type="project" value="UniProtKB-SubCell"/>
</dbReference>
<keyword evidence="4" id="KW-0433">Leucine-rich repeat</keyword>
<reference evidence="12 13" key="1">
    <citation type="submission" date="2020-08" db="EMBL/GenBank/DDBJ databases">
        <title>Plant Genome Project.</title>
        <authorList>
            <person name="Zhang R.-G."/>
        </authorList>
    </citation>
    <scope>NUCLEOTIDE SEQUENCE [LARGE SCALE GENOMIC DNA]</scope>
    <source>
        <tissue evidence="12">Rhizome</tissue>
    </source>
</reference>
<evidence type="ECO:0000313" key="12">
    <source>
        <dbReference type="EMBL" id="KAG6485029.1"/>
    </source>
</evidence>